<reference evidence="2" key="1">
    <citation type="submission" date="2020-10" db="EMBL/GenBank/DDBJ databases">
        <title>Sequencing the genomes of 1000 actinobacteria strains.</title>
        <authorList>
            <person name="Klenk H.-P."/>
        </authorList>
    </citation>
    <scope>NUCLEOTIDE SEQUENCE</scope>
    <source>
        <strain evidence="2">DSM 45354</strain>
    </source>
</reference>
<dbReference type="RefSeq" id="WP_192751480.1">
    <property type="nucleotide sequence ID" value="NZ_BAABJL010000207.1"/>
</dbReference>
<dbReference type="PANTHER" id="PTHR12110">
    <property type="entry name" value="HYDROXYPYRUVATE ISOMERASE"/>
    <property type="match status" value="1"/>
</dbReference>
<evidence type="ECO:0000259" key="1">
    <source>
        <dbReference type="Pfam" id="PF01261"/>
    </source>
</evidence>
<dbReference type="InterPro" id="IPR013022">
    <property type="entry name" value="Xyl_isomerase-like_TIM-brl"/>
</dbReference>
<dbReference type="EMBL" id="JADBEM010000001">
    <property type="protein sequence ID" value="MBE1607552.1"/>
    <property type="molecule type" value="Genomic_DNA"/>
</dbReference>
<accession>A0A927MWI1</accession>
<sequence>MTDPGHAGSHLEIGIFARTFPRAMASEVAAAVRAAGFALTQLNLSAFGLPTIPAAERDAQGSPIDYGAIRASFATEGVRIWGVSATYNTIHPDPSARRRSTTAAVAYLPHAAELGAQVVTLCTGTRDPDDIWRRHPGNDGEDAWTDLRATLDQLLPAAEAAGVRLGVEPEAGNVVSDAARARRLLDELGGDAALVGIVLDPANLLDPSTARDQERILSAAFDELGDSVVCLHAKDVVTAGYAAAGTGLLDYDLVLRLHAGLPHAVPVVIQDAAEDDVARVRGFLYDNAPAPG</sequence>
<feature type="domain" description="Xylose isomerase-like TIM barrel" evidence="1">
    <location>
        <begin position="68"/>
        <end position="255"/>
    </location>
</feature>
<gene>
    <name evidence="2" type="ORF">HEB94_004400</name>
</gene>
<evidence type="ECO:0000313" key="2">
    <source>
        <dbReference type="EMBL" id="MBE1607552.1"/>
    </source>
</evidence>
<dbReference type="InterPro" id="IPR036237">
    <property type="entry name" value="Xyl_isomerase-like_sf"/>
</dbReference>
<dbReference type="Gene3D" id="3.20.20.150">
    <property type="entry name" value="Divalent-metal-dependent TIM barrel enzymes"/>
    <property type="match status" value="1"/>
</dbReference>
<evidence type="ECO:0000313" key="3">
    <source>
        <dbReference type="Proteomes" id="UP000638648"/>
    </source>
</evidence>
<proteinExistence type="predicted"/>
<comment type="caution">
    <text evidence="2">The sequence shown here is derived from an EMBL/GenBank/DDBJ whole genome shotgun (WGS) entry which is preliminary data.</text>
</comment>
<protein>
    <submittedName>
        <fullName evidence="2">Sugar phosphate isomerase/epimerase</fullName>
    </submittedName>
</protein>
<dbReference type="Pfam" id="PF01261">
    <property type="entry name" value="AP_endonuc_2"/>
    <property type="match status" value="1"/>
</dbReference>
<dbReference type="InterPro" id="IPR050312">
    <property type="entry name" value="IolE/XylAMocC-like"/>
</dbReference>
<dbReference type="GO" id="GO:0016853">
    <property type="term" value="F:isomerase activity"/>
    <property type="evidence" value="ECO:0007669"/>
    <property type="project" value="UniProtKB-KW"/>
</dbReference>
<keyword evidence="2" id="KW-0413">Isomerase</keyword>
<dbReference type="SUPFAM" id="SSF51658">
    <property type="entry name" value="Xylose isomerase-like"/>
    <property type="match status" value="1"/>
</dbReference>
<organism evidence="2 3">
    <name type="scientific">Actinopolymorpha pittospori</name>
    <dbReference type="NCBI Taxonomy" id="648752"/>
    <lineage>
        <taxon>Bacteria</taxon>
        <taxon>Bacillati</taxon>
        <taxon>Actinomycetota</taxon>
        <taxon>Actinomycetes</taxon>
        <taxon>Propionibacteriales</taxon>
        <taxon>Actinopolymorphaceae</taxon>
        <taxon>Actinopolymorpha</taxon>
    </lineage>
</organism>
<dbReference type="Proteomes" id="UP000638648">
    <property type="component" value="Unassembled WGS sequence"/>
</dbReference>
<name>A0A927MWI1_9ACTN</name>
<keyword evidence="3" id="KW-1185">Reference proteome</keyword>
<dbReference type="AlphaFoldDB" id="A0A927MWI1"/>
<dbReference type="PANTHER" id="PTHR12110:SF21">
    <property type="entry name" value="XYLOSE ISOMERASE-LIKE TIM BARREL DOMAIN-CONTAINING PROTEIN"/>
    <property type="match status" value="1"/>
</dbReference>